<evidence type="ECO:0000313" key="3">
    <source>
        <dbReference type="Proteomes" id="UP000541352"/>
    </source>
</evidence>
<dbReference type="RefSeq" id="WP_183978084.1">
    <property type="nucleotide sequence ID" value="NZ_JACIBY010000012.1"/>
</dbReference>
<feature type="chain" id="PRO_5031490972" evidence="1">
    <location>
        <begin position="22"/>
        <end position="129"/>
    </location>
</feature>
<proteinExistence type="predicted"/>
<name>A0A7W6ESL2_9BACT</name>
<dbReference type="EMBL" id="JACIBY010000012">
    <property type="protein sequence ID" value="MBB3840839.1"/>
    <property type="molecule type" value="Genomic_DNA"/>
</dbReference>
<keyword evidence="3" id="KW-1185">Reference proteome</keyword>
<dbReference type="AlphaFoldDB" id="A0A7W6ESL2"/>
<comment type="caution">
    <text evidence="2">The sequence shown here is derived from an EMBL/GenBank/DDBJ whole genome shotgun (WGS) entry which is preliminary data.</text>
</comment>
<feature type="signal peptide" evidence="1">
    <location>
        <begin position="1"/>
        <end position="21"/>
    </location>
</feature>
<evidence type="ECO:0000313" key="2">
    <source>
        <dbReference type="EMBL" id="MBB3840839.1"/>
    </source>
</evidence>
<evidence type="ECO:0000256" key="1">
    <source>
        <dbReference type="SAM" id="SignalP"/>
    </source>
</evidence>
<dbReference type="Proteomes" id="UP000541352">
    <property type="component" value="Unassembled WGS sequence"/>
</dbReference>
<protein>
    <submittedName>
        <fullName evidence="2">Uncharacterized protein</fullName>
    </submittedName>
</protein>
<organism evidence="2 3">
    <name type="scientific">Runella defluvii</name>
    <dbReference type="NCBI Taxonomy" id="370973"/>
    <lineage>
        <taxon>Bacteria</taxon>
        <taxon>Pseudomonadati</taxon>
        <taxon>Bacteroidota</taxon>
        <taxon>Cytophagia</taxon>
        <taxon>Cytophagales</taxon>
        <taxon>Spirosomataceae</taxon>
        <taxon>Runella</taxon>
    </lineage>
</organism>
<gene>
    <name evidence="2" type="ORF">FHS57_004859</name>
</gene>
<keyword evidence="1" id="KW-0732">Signal</keyword>
<reference evidence="2 3" key="1">
    <citation type="submission" date="2020-08" db="EMBL/GenBank/DDBJ databases">
        <title>Genomic Encyclopedia of Type Strains, Phase IV (KMG-IV): sequencing the most valuable type-strain genomes for metagenomic binning, comparative biology and taxonomic classification.</title>
        <authorList>
            <person name="Goeker M."/>
        </authorList>
    </citation>
    <scope>NUCLEOTIDE SEQUENCE [LARGE SCALE GENOMIC DNA]</scope>
    <source>
        <strain evidence="2 3">DSM 17976</strain>
    </source>
</reference>
<sequence length="129" mass="14081">MKSLITTIAAVALLSTTSVMAQLNSPHNYKRPVSQKSTTKSANIVVEDRVAPLKLNNNVASVHNYKRQGSANFQQESIVALSAPVIGNSPQNPTALPNYYKSQFKPTVSENRSAIKVKKDDVRTDTLAR</sequence>
<accession>A0A7W6ESL2</accession>